<dbReference type="PANTHER" id="PTHR34180">
    <property type="entry name" value="PEPTIDASE C45"/>
    <property type="match status" value="1"/>
</dbReference>
<sequence length="332" mass="37099">MNKEIVVPVVKLIGSYEEMGYAQANPSQWGLFAGQFDWYQRNAPPCDASEVKRQLMKHAPFLLQEITELANALEISMNLALQIFSGYNVSFPEMGCTAFMQNSIYGRNYDFSPDIYDGRLVIAKPEKGFASIGFSQHLTGRLDGMNEKGLVVGLHYVNNTPKGDGFSATAIVRMVLEQCADLEQAVQFLKHVPHRFCYNFSILDQHGHASVVEATPSGISVRAGNNLACTNHFLSKELKGSNRKNTERSQKRLDVLNKVNDLDSGEVYTLLNHHDSPLFFREYDRYFGTLHTVVYNPKELTALVGIGEDAIPTAIDILDKDVPALIGKLIYE</sequence>
<dbReference type="Gene3D" id="3.60.60.10">
    <property type="entry name" value="Penicillin V Acylase, Chain A"/>
    <property type="match status" value="1"/>
</dbReference>
<dbReference type="NCBIfam" id="NF040521">
    <property type="entry name" value="C45_proenzyme"/>
    <property type="match status" value="1"/>
</dbReference>
<dbReference type="Proteomes" id="UP000315215">
    <property type="component" value="Chromosome"/>
</dbReference>
<dbReference type="PANTHER" id="PTHR34180:SF1">
    <property type="entry name" value="BETA-ALANYL-DOPAMINE_CARCININE HYDROLASE"/>
    <property type="match status" value="1"/>
</dbReference>
<dbReference type="RefSeq" id="WP_143896872.1">
    <property type="nucleotide sequence ID" value="NZ_CP041666.1"/>
</dbReference>
<protein>
    <submittedName>
        <fullName evidence="2">Acyl-CoA--6-aminopenicillanic acid acyltransferase</fullName>
    </submittedName>
</protein>
<dbReference type="CDD" id="cd01935">
    <property type="entry name" value="Ntn_CGH_like"/>
    <property type="match status" value="1"/>
</dbReference>
<keyword evidence="2" id="KW-0012">Acyltransferase</keyword>
<dbReference type="InterPro" id="IPR047801">
    <property type="entry name" value="Peptidase_C45"/>
</dbReference>
<dbReference type="OrthoDB" id="8617387at2"/>
<gene>
    <name evidence="2" type="ORF">FN924_17930</name>
</gene>
<dbReference type="InterPro" id="IPR047794">
    <property type="entry name" value="C45_proenzyme-like"/>
</dbReference>
<evidence type="ECO:0000313" key="3">
    <source>
        <dbReference type="Proteomes" id="UP000315215"/>
    </source>
</evidence>
<accession>A0A516KKH6</accession>
<dbReference type="InterPro" id="IPR029055">
    <property type="entry name" value="Ntn_hydrolases_N"/>
</dbReference>
<dbReference type="KEGG" id="aqt:FN924_17930"/>
<dbReference type="EMBL" id="CP041666">
    <property type="protein sequence ID" value="QDP41886.1"/>
    <property type="molecule type" value="Genomic_DNA"/>
</dbReference>
<keyword evidence="3" id="KW-1185">Reference proteome</keyword>
<dbReference type="AlphaFoldDB" id="A0A516KKH6"/>
<name>A0A516KKH6_9BACI</name>
<dbReference type="SUPFAM" id="SSF56235">
    <property type="entry name" value="N-terminal nucleophile aminohydrolases (Ntn hydrolases)"/>
    <property type="match status" value="1"/>
</dbReference>
<keyword evidence="2" id="KW-0808">Transferase</keyword>
<organism evidence="2 3">
    <name type="scientific">Radiobacillus deserti</name>
    <dbReference type="NCBI Taxonomy" id="2594883"/>
    <lineage>
        <taxon>Bacteria</taxon>
        <taxon>Bacillati</taxon>
        <taxon>Bacillota</taxon>
        <taxon>Bacilli</taxon>
        <taxon>Bacillales</taxon>
        <taxon>Bacillaceae</taxon>
        <taxon>Radiobacillus</taxon>
    </lineage>
</organism>
<dbReference type="Pfam" id="PF03417">
    <property type="entry name" value="AAT"/>
    <property type="match status" value="1"/>
</dbReference>
<proteinExistence type="predicted"/>
<evidence type="ECO:0000259" key="1">
    <source>
        <dbReference type="Pfam" id="PF03417"/>
    </source>
</evidence>
<dbReference type="GO" id="GO:0016746">
    <property type="term" value="F:acyltransferase activity"/>
    <property type="evidence" value="ECO:0007669"/>
    <property type="project" value="UniProtKB-KW"/>
</dbReference>
<evidence type="ECO:0000313" key="2">
    <source>
        <dbReference type="EMBL" id="QDP41886.1"/>
    </source>
</evidence>
<reference evidence="2 3" key="1">
    <citation type="submission" date="2019-07" db="EMBL/GenBank/DDBJ databases">
        <authorList>
            <person name="Li J."/>
        </authorList>
    </citation>
    <scope>NUCLEOTIDE SEQUENCE [LARGE SCALE GENOMIC DNA]</scope>
    <source>
        <strain evidence="2 3">TKL69</strain>
    </source>
</reference>
<dbReference type="InterPro" id="IPR005079">
    <property type="entry name" value="Peptidase_C45_hydrolase"/>
</dbReference>
<feature type="domain" description="Peptidase C45 hydrolase" evidence="1">
    <location>
        <begin position="102"/>
        <end position="304"/>
    </location>
</feature>